<name>A0A085Z3Y5_9FLAO</name>
<sequence length="85" mass="10039">MEITADLKNEFLTNSKAIEKVEVLYKKKQKFSGELQMVREDPFEIRIFDQDQDEDEAEHIVFFGRAVEITLNYFDGTVKVFKDMV</sequence>
<organism evidence="1 2">
    <name type="scientific">Chryseobacterium formosense</name>
    <dbReference type="NCBI Taxonomy" id="236814"/>
    <lineage>
        <taxon>Bacteria</taxon>
        <taxon>Pseudomonadati</taxon>
        <taxon>Bacteroidota</taxon>
        <taxon>Flavobacteriia</taxon>
        <taxon>Flavobacteriales</taxon>
        <taxon>Weeksellaceae</taxon>
        <taxon>Chryseobacterium group</taxon>
        <taxon>Chryseobacterium</taxon>
    </lineage>
</organism>
<reference evidence="1 2" key="1">
    <citation type="submission" date="2014-07" db="EMBL/GenBank/DDBJ databases">
        <title>Genome of Chryseobacterium formosense LMG 24722.</title>
        <authorList>
            <person name="Pipes S.E."/>
            <person name="Stropko S.J."/>
            <person name="Newman J.D."/>
        </authorList>
    </citation>
    <scope>NUCLEOTIDE SEQUENCE [LARGE SCALE GENOMIC DNA]</scope>
    <source>
        <strain evidence="1 2">LMG 24722</strain>
    </source>
</reference>
<evidence type="ECO:0000313" key="2">
    <source>
        <dbReference type="Proteomes" id="UP000028713"/>
    </source>
</evidence>
<comment type="caution">
    <text evidence="1">The sequence shown here is derived from an EMBL/GenBank/DDBJ whole genome shotgun (WGS) entry which is preliminary data.</text>
</comment>
<keyword evidence="2" id="KW-1185">Reference proteome</keyword>
<accession>A0A085Z3Y5</accession>
<dbReference type="AlphaFoldDB" id="A0A085Z3Y5"/>
<dbReference type="OrthoDB" id="1270896at2"/>
<protein>
    <submittedName>
        <fullName evidence="1">Uncharacterized protein</fullName>
    </submittedName>
</protein>
<proteinExistence type="predicted"/>
<dbReference type="Proteomes" id="UP000028713">
    <property type="component" value="Unassembled WGS sequence"/>
</dbReference>
<gene>
    <name evidence="1" type="ORF">IX39_00190</name>
</gene>
<dbReference type="EMBL" id="JPRP01000001">
    <property type="protein sequence ID" value="KFE99148.1"/>
    <property type="molecule type" value="Genomic_DNA"/>
</dbReference>
<dbReference type="RefSeq" id="WP_034672363.1">
    <property type="nucleotide sequence ID" value="NZ_FPAP01000003.1"/>
</dbReference>
<evidence type="ECO:0000313" key="1">
    <source>
        <dbReference type="EMBL" id="KFE99148.1"/>
    </source>
</evidence>